<dbReference type="PROSITE" id="PS00237">
    <property type="entry name" value="G_PROTEIN_RECEP_F1_1"/>
    <property type="match status" value="1"/>
</dbReference>
<reference evidence="13" key="1">
    <citation type="submission" date="2025-08" db="UniProtKB">
        <authorList>
            <consortium name="RefSeq"/>
        </authorList>
    </citation>
    <scope>IDENTIFICATION</scope>
    <source>
        <tissue evidence="13">Blood</tissue>
    </source>
</reference>
<dbReference type="Pfam" id="PF13853">
    <property type="entry name" value="7tm_4"/>
    <property type="match status" value="1"/>
</dbReference>
<evidence type="ECO:0000259" key="11">
    <source>
        <dbReference type="PROSITE" id="PS50262"/>
    </source>
</evidence>
<evidence type="ECO:0000313" key="13">
    <source>
        <dbReference type="RefSeq" id="XP_070624935.1"/>
    </source>
</evidence>
<keyword evidence="6 10" id="KW-0472">Membrane</keyword>
<keyword evidence="12" id="KW-1185">Reference proteome</keyword>
<dbReference type="PRINTS" id="PR00237">
    <property type="entry name" value="GPCRRHODOPSN"/>
</dbReference>
<evidence type="ECO:0000256" key="3">
    <source>
        <dbReference type="ARBA" id="ARBA00022692"/>
    </source>
</evidence>
<dbReference type="InterPro" id="IPR017452">
    <property type="entry name" value="GPCR_Rhodpsn_7TM"/>
</dbReference>
<name>A0ABM4QNQ2_BOSIN</name>
<keyword evidence="10" id="KW-0552">Olfaction</keyword>
<comment type="similarity">
    <text evidence="9">Belongs to the G-protein coupled receptor 1 family.</text>
</comment>
<comment type="subcellular location">
    <subcellularLocation>
        <location evidence="10">Cell membrane</location>
        <topology evidence="10">Multi-pass membrane protein</topology>
    </subcellularLocation>
    <subcellularLocation>
        <location evidence="2">Membrane</location>
        <topology evidence="2">Multi-pass membrane protein</topology>
    </subcellularLocation>
</comment>
<dbReference type="Gene3D" id="1.20.1070.10">
    <property type="entry name" value="Rhodopsin 7-helix transmembrane proteins"/>
    <property type="match status" value="1"/>
</dbReference>
<keyword evidence="10" id="KW-0716">Sensory transduction</keyword>
<keyword evidence="3 9" id="KW-0812">Transmembrane</keyword>
<keyword evidence="5 9" id="KW-0297">G-protein coupled receptor</keyword>
<keyword evidence="8 9" id="KW-0807">Transducer</keyword>
<dbReference type="GeneID" id="139176510"/>
<keyword evidence="7 9" id="KW-0675">Receptor</keyword>
<evidence type="ECO:0000256" key="2">
    <source>
        <dbReference type="ARBA" id="ARBA00004141"/>
    </source>
</evidence>
<accession>A0ABM4QNQ2</accession>
<organism evidence="12 13">
    <name type="scientific">Bos indicus</name>
    <name type="common">Zebu</name>
    <dbReference type="NCBI Taxonomy" id="9915"/>
    <lineage>
        <taxon>Eukaryota</taxon>
        <taxon>Metazoa</taxon>
        <taxon>Chordata</taxon>
        <taxon>Craniata</taxon>
        <taxon>Vertebrata</taxon>
        <taxon>Euteleostomi</taxon>
        <taxon>Mammalia</taxon>
        <taxon>Eutheria</taxon>
        <taxon>Laurasiatheria</taxon>
        <taxon>Artiodactyla</taxon>
        <taxon>Ruminantia</taxon>
        <taxon>Pecora</taxon>
        <taxon>Bovidae</taxon>
        <taxon>Bovinae</taxon>
        <taxon>Bos</taxon>
    </lineage>
</organism>
<feature type="transmembrane region" description="Helical" evidence="10">
    <location>
        <begin position="101"/>
        <end position="120"/>
    </location>
</feature>
<keyword evidence="10" id="KW-1003">Cell membrane</keyword>
<evidence type="ECO:0000256" key="5">
    <source>
        <dbReference type="ARBA" id="ARBA00023040"/>
    </source>
</evidence>
<sequence>MDEKNCTAVTDFILLGLSDAPELRVFLFLLFLSIYGVTVWGNLGMIALIQVSSRLHTPMYFFLSHLSFVDFCYSTTITPKILANILNEDKAISFLECAVQFYLFCTFVVTEVILLAVMAYDRFVAISDPLLYMITMSRNLCVELVSCCYLNGVVCSLIHLCLALQIPSYRSNVINHFFCDLPPLLSLACSDVIVNQLVLYIVATFYEIITITVILMSYLFILITILRMHSADKRRKAFSTCASHLTVIIVFHGTILFIYCRPHSGNCMDTDKVATVFYTVVIPMLNPLIYSLRNKDVKEALRKVMSSKILP</sequence>
<dbReference type="PANTHER" id="PTHR48018">
    <property type="entry name" value="OLFACTORY RECEPTOR"/>
    <property type="match status" value="1"/>
</dbReference>
<evidence type="ECO:0000313" key="12">
    <source>
        <dbReference type="Proteomes" id="UP001652663"/>
    </source>
</evidence>
<keyword evidence="4 10" id="KW-1133">Transmembrane helix</keyword>
<feature type="transmembrane region" description="Helical" evidence="10">
    <location>
        <begin position="237"/>
        <end position="259"/>
    </location>
</feature>
<dbReference type="InterPro" id="IPR000276">
    <property type="entry name" value="GPCR_Rhodpsn"/>
</dbReference>
<dbReference type="PRINTS" id="PR00245">
    <property type="entry name" value="OLFACTORYR"/>
</dbReference>
<dbReference type="CDD" id="cd15410">
    <property type="entry name" value="7tmA_OR5D-like"/>
    <property type="match status" value="1"/>
</dbReference>
<comment type="function">
    <text evidence="1">Putative odorant or sperm cell receptor.</text>
</comment>
<feature type="transmembrane region" description="Helical" evidence="10">
    <location>
        <begin position="60"/>
        <end position="81"/>
    </location>
</feature>
<dbReference type="RefSeq" id="XP_070624935.1">
    <property type="nucleotide sequence ID" value="XM_070768834.1"/>
</dbReference>
<feature type="transmembrane region" description="Helical" evidence="10">
    <location>
        <begin position="25"/>
        <end position="48"/>
    </location>
</feature>
<protein>
    <recommendedName>
        <fullName evidence="10">Olfactory receptor</fullName>
    </recommendedName>
</protein>
<gene>
    <name evidence="13" type="primary">LOC139176510</name>
</gene>
<feature type="transmembrane region" description="Helical" evidence="10">
    <location>
        <begin position="274"/>
        <end position="292"/>
    </location>
</feature>
<dbReference type="Proteomes" id="UP001652663">
    <property type="component" value="Chromosome 16"/>
</dbReference>
<dbReference type="SUPFAM" id="SSF81321">
    <property type="entry name" value="Family A G protein-coupled receptor-like"/>
    <property type="match status" value="1"/>
</dbReference>
<feature type="transmembrane region" description="Helical" evidence="10">
    <location>
        <begin position="140"/>
        <end position="166"/>
    </location>
</feature>
<proteinExistence type="inferred from homology"/>
<evidence type="ECO:0000256" key="7">
    <source>
        <dbReference type="ARBA" id="ARBA00023170"/>
    </source>
</evidence>
<evidence type="ECO:0000256" key="6">
    <source>
        <dbReference type="ARBA" id="ARBA00023136"/>
    </source>
</evidence>
<dbReference type="PROSITE" id="PS50262">
    <property type="entry name" value="G_PROTEIN_RECEP_F1_2"/>
    <property type="match status" value="1"/>
</dbReference>
<evidence type="ECO:0000256" key="8">
    <source>
        <dbReference type="ARBA" id="ARBA00023224"/>
    </source>
</evidence>
<feature type="transmembrane region" description="Helical" evidence="10">
    <location>
        <begin position="197"/>
        <end position="225"/>
    </location>
</feature>
<evidence type="ECO:0000256" key="10">
    <source>
        <dbReference type="RuleBase" id="RU363047"/>
    </source>
</evidence>
<evidence type="ECO:0000256" key="1">
    <source>
        <dbReference type="ARBA" id="ARBA00003929"/>
    </source>
</evidence>
<dbReference type="InterPro" id="IPR000725">
    <property type="entry name" value="Olfact_rcpt"/>
</dbReference>
<feature type="domain" description="G-protein coupled receptors family 1 profile" evidence="11">
    <location>
        <begin position="41"/>
        <end position="290"/>
    </location>
</feature>
<evidence type="ECO:0000256" key="9">
    <source>
        <dbReference type="RuleBase" id="RU000688"/>
    </source>
</evidence>
<evidence type="ECO:0000256" key="4">
    <source>
        <dbReference type="ARBA" id="ARBA00022989"/>
    </source>
</evidence>